<dbReference type="RefSeq" id="WP_083052045.1">
    <property type="nucleotide sequence ID" value="NZ_MWQY01000018.1"/>
</dbReference>
<evidence type="ECO:0000259" key="1">
    <source>
        <dbReference type="Pfam" id="PF03796"/>
    </source>
</evidence>
<dbReference type="GO" id="GO:0005524">
    <property type="term" value="F:ATP binding"/>
    <property type="evidence" value="ECO:0007669"/>
    <property type="project" value="InterPro"/>
</dbReference>
<dbReference type="Gene3D" id="3.40.50.300">
    <property type="entry name" value="P-loop containing nucleotide triphosphate hydrolases"/>
    <property type="match status" value="1"/>
</dbReference>
<dbReference type="GO" id="GO:0006260">
    <property type="term" value="P:DNA replication"/>
    <property type="evidence" value="ECO:0007669"/>
    <property type="project" value="InterPro"/>
</dbReference>
<feature type="domain" description="SF4 helicase" evidence="1">
    <location>
        <begin position="75"/>
        <end position="206"/>
    </location>
</feature>
<reference evidence="2 3" key="1">
    <citation type="submission" date="2017-03" db="EMBL/GenBank/DDBJ databases">
        <title>Draft Genome sequence of Marispirochaeta sp. strain JC444.</title>
        <authorList>
            <person name="Shivani Y."/>
            <person name="Subhash Y."/>
            <person name="Sasikala C."/>
            <person name="Ramana C."/>
        </authorList>
    </citation>
    <scope>NUCLEOTIDE SEQUENCE [LARGE SCALE GENOMIC DNA]</scope>
    <source>
        <strain evidence="2 3">JC444</strain>
    </source>
</reference>
<protein>
    <recommendedName>
        <fullName evidence="1">SF4 helicase domain-containing protein</fullName>
    </recommendedName>
</protein>
<sequence length="236" mass="27701">MSDSVPTIYRILMYSEALTECMELIEKRYHNRSQEVNYPAFDIEETYGKIEYICGREECKDDYVSKMLYKKLPTMEFLKRLSITKKIPCLVISINQSADAIMMDLLSAMCALDVHRLRTGNFQPCHFHRITKAGGAIYDRKSYFLVFSKPESIRRIQDVKRFVKEKFISFVLILYKQSNDKYVVANSNIINRKYLDLLAKYLSVPIGLSRIYLDLRNDVITQENEEDSVRPRQSNN</sequence>
<dbReference type="AlphaFoldDB" id="A0A1Y1RW48"/>
<comment type="caution">
    <text evidence="2">The sequence shown here is derived from an EMBL/GenBank/DDBJ whole genome shotgun (WGS) entry which is preliminary data.</text>
</comment>
<evidence type="ECO:0000313" key="2">
    <source>
        <dbReference type="EMBL" id="ORC32957.1"/>
    </source>
</evidence>
<organism evidence="2 3">
    <name type="scientific">Marispirochaeta aestuarii</name>
    <dbReference type="NCBI Taxonomy" id="1963862"/>
    <lineage>
        <taxon>Bacteria</taxon>
        <taxon>Pseudomonadati</taxon>
        <taxon>Spirochaetota</taxon>
        <taxon>Spirochaetia</taxon>
        <taxon>Spirochaetales</taxon>
        <taxon>Spirochaetaceae</taxon>
        <taxon>Marispirochaeta</taxon>
    </lineage>
</organism>
<dbReference type="STRING" id="1963862.B4O97_14995"/>
<evidence type="ECO:0000313" key="3">
    <source>
        <dbReference type="Proteomes" id="UP000192343"/>
    </source>
</evidence>
<accession>A0A1Y1RW48</accession>
<dbReference type="Proteomes" id="UP000192343">
    <property type="component" value="Unassembled WGS sequence"/>
</dbReference>
<dbReference type="Pfam" id="PF03796">
    <property type="entry name" value="DnaB_C"/>
    <property type="match status" value="1"/>
</dbReference>
<dbReference type="GO" id="GO:0003678">
    <property type="term" value="F:DNA helicase activity"/>
    <property type="evidence" value="ECO:0007669"/>
    <property type="project" value="InterPro"/>
</dbReference>
<proteinExistence type="predicted"/>
<dbReference type="InterPro" id="IPR027417">
    <property type="entry name" value="P-loop_NTPase"/>
</dbReference>
<dbReference type="EMBL" id="MWQY01000018">
    <property type="protein sequence ID" value="ORC32957.1"/>
    <property type="molecule type" value="Genomic_DNA"/>
</dbReference>
<gene>
    <name evidence="2" type="ORF">B4O97_14995</name>
</gene>
<dbReference type="InterPro" id="IPR007694">
    <property type="entry name" value="DNA_helicase_DnaB-like_C"/>
</dbReference>
<keyword evidence="3" id="KW-1185">Reference proteome</keyword>
<name>A0A1Y1RW48_9SPIO</name>